<evidence type="ECO:0000313" key="4">
    <source>
        <dbReference type="WBParaSite" id="nRc.2.0.1.t17838-RA"/>
    </source>
</evidence>
<feature type="signal peptide" evidence="2">
    <location>
        <begin position="1"/>
        <end position="16"/>
    </location>
</feature>
<dbReference type="WBParaSite" id="nRc.2.0.1.t17838-RA">
    <property type="protein sequence ID" value="nRc.2.0.1.t17838-RA"/>
    <property type="gene ID" value="nRc.2.0.1.g17838"/>
</dbReference>
<accession>A0A915IUU3</accession>
<dbReference type="Proteomes" id="UP000887565">
    <property type="component" value="Unplaced"/>
</dbReference>
<reference evidence="4" key="1">
    <citation type="submission" date="2022-11" db="UniProtKB">
        <authorList>
            <consortium name="WormBaseParasite"/>
        </authorList>
    </citation>
    <scope>IDENTIFICATION</scope>
</reference>
<feature type="chain" id="PRO_5038114539" evidence="2">
    <location>
        <begin position="17"/>
        <end position="141"/>
    </location>
</feature>
<keyword evidence="2" id="KW-0732">Signal</keyword>
<sequence length="141" mass="14816">MLVLAIVSSLCGLALAESTGQQLPESGDKRPHDKGGVGRKGKGESNEKGPGHRKSKPTAVQEPATPTSLIEETEVDDETRRIRRSVENLAQRSNGGGWRSRGYGNRGGGRSGGRGGYGGMNSNRRGNGGIVLLPIYGYGGR</sequence>
<evidence type="ECO:0000256" key="2">
    <source>
        <dbReference type="SAM" id="SignalP"/>
    </source>
</evidence>
<name>A0A915IUU3_ROMCU</name>
<feature type="region of interest" description="Disordered" evidence="1">
    <location>
        <begin position="18"/>
        <end position="133"/>
    </location>
</feature>
<feature type="compositionally biased region" description="Basic and acidic residues" evidence="1">
    <location>
        <begin position="26"/>
        <end position="50"/>
    </location>
</feature>
<keyword evidence="3" id="KW-1185">Reference proteome</keyword>
<dbReference type="AlphaFoldDB" id="A0A915IUU3"/>
<organism evidence="3 4">
    <name type="scientific">Romanomermis culicivorax</name>
    <name type="common">Nematode worm</name>
    <dbReference type="NCBI Taxonomy" id="13658"/>
    <lineage>
        <taxon>Eukaryota</taxon>
        <taxon>Metazoa</taxon>
        <taxon>Ecdysozoa</taxon>
        <taxon>Nematoda</taxon>
        <taxon>Enoplea</taxon>
        <taxon>Dorylaimia</taxon>
        <taxon>Mermithida</taxon>
        <taxon>Mermithoidea</taxon>
        <taxon>Mermithidae</taxon>
        <taxon>Romanomermis</taxon>
    </lineage>
</organism>
<evidence type="ECO:0000256" key="1">
    <source>
        <dbReference type="SAM" id="MobiDB-lite"/>
    </source>
</evidence>
<feature type="compositionally biased region" description="Gly residues" evidence="1">
    <location>
        <begin position="94"/>
        <end position="119"/>
    </location>
</feature>
<proteinExistence type="predicted"/>
<evidence type="ECO:0000313" key="3">
    <source>
        <dbReference type="Proteomes" id="UP000887565"/>
    </source>
</evidence>
<protein>
    <submittedName>
        <fullName evidence="4">Secreted protein</fullName>
    </submittedName>
</protein>